<feature type="non-terminal residue" evidence="5">
    <location>
        <position position="84"/>
    </location>
</feature>
<dbReference type="Pfam" id="PF00005">
    <property type="entry name" value="ABC_tran"/>
    <property type="match status" value="1"/>
</dbReference>
<keyword evidence="1" id="KW-0813">Transport</keyword>
<dbReference type="Gene3D" id="3.40.50.300">
    <property type="entry name" value="P-loop containing nucleotide triphosphate hydrolases"/>
    <property type="match status" value="1"/>
</dbReference>
<dbReference type="PANTHER" id="PTHR42939">
    <property type="entry name" value="ABC TRANSPORTER ATP-BINDING PROTEIN ALBC-RELATED"/>
    <property type="match status" value="1"/>
</dbReference>
<keyword evidence="3" id="KW-0067">ATP-binding</keyword>
<dbReference type="InterPro" id="IPR051782">
    <property type="entry name" value="ABC_Transporter_VariousFunc"/>
</dbReference>
<comment type="caution">
    <text evidence="5">The sequence shown here is derived from an EMBL/GenBank/DDBJ whole genome shotgun (WGS) entry which is preliminary data.</text>
</comment>
<gene>
    <name evidence="5" type="ORF">S01H1_63119</name>
</gene>
<organism evidence="5">
    <name type="scientific">marine sediment metagenome</name>
    <dbReference type="NCBI Taxonomy" id="412755"/>
    <lineage>
        <taxon>unclassified sequences</taxon>
        <taxon>metagenomes</taxon>
        <taxon>ecological metagenomes</taxon>
    </lineage>
</organism>
<evidence type="ECO:0000313" key="5">
    <source>
        <dbReference type="EMBL" id="GAG32986.1"/>
    </source>
</evidence>
<dbReference type="InterPro" id="IPR003439">
    <property type="entry name" value="ABC_transporter-like_ATP-bd"/>
</dbReference>
<name>X0Y7Y1_9ZZZZ</name>
<proteinExistence type="predicted"/>
<dbReference type="GO" id="GO:0005524">
    <property type="term" value="F:ATP binding"/>
    <property type="evidence" value="ECO:0007669"/>
    <property type="project" value="UniProtKB-KW"/>
</dbReference>
<accession>X0Y7Y1</accession>
<feature type="domain" description="ABC transporter" evidence="4">
    <location>
        <begin position="27"/>
        <end position="77"/>
    </location>
</feature>
<protein>
    <recommendedName>
        <fullName evidence="4">ABC transporter domain-containing protein</fullName>
    </recommendedName>
</protein>
<dbReference type="AlphaFoldDB" id="X0Y7Y1"/>
<dbReference type="InterPro" id="IPR027417">
    <property type="entry name" value="P-loop_NTPase"/>
</dbReference>
<dbReference type="GO" id="GO:0016887">
    <property type="term" value="F:ATP hydrolysis activity"/>
    <property type="evidence" value="ECO:0007669"/>
    <property type="project" value="InterPro"/>
</dbReference>
<reference evidence="5" key="1">
    <citation type="journal article" date="2014" name="Front. Microbiol.">
        <title>High frequency of phylogenetically diverse reductive dehalogenase-homologous genes in deep subseafloor sedimentary metagenomes.</title>
        <authorList>
            <person name="Kawai M."/>
            <person name="Futagami T."/>
            <person name="Toyoda A."/>
            <person name="Takaki Y."/>
            <person name="Nishi S."/>
            <person name="Hori S."/>
            <person name="Arai W."/>
            <person name="Tsubouchi T."/>
            <person name="Morono Y."/>
            <person name="Uchiyama I."/>
            <person name="Ito T."/>
            <person name="Fujiyama A."/>
            <person name="Inagaki F."/>
            <person name="Takami H."/>
        </authorList>
    </citation>
    <scope>NUCLEOTIDE SEQUENCE</scope>
    <source>
        <strain evidence="5">Expedition CK06-06</strain>
    </source>
</reference>
<dbReference type="EMBL" id="BARS01041507">
    <property type="protein sequence ID" value="GAG32986.1"/>
    <property type="molecule type" value="Genomic_DNA"/>
</dbReference>
<evidence type="ECO:0000259" key="4">
    <source>
        <dbReference type="Pfam" id="PF00005"/>
    </source>
</evidence>
<evidence type="ECO:0000256" key="1">
    <source>
        <dbReference type="ARBA" id="ARBA00022448"/>
    </source>
</evidence>
<sequence length="84" mass="8847">MADPTASEVPALDVDGVSYWYGTKAALNGVSLRVDPSCFAVLLGLNGAGKSTLFSLITRLYASRVGHIRIFGHDVGREPGAALR</sequence>
<evidence type="ECO:0000256" key="3">
    <source>
        <dbReference type="ARBA" id="ARBA00022840"/>
    </source>
</evidence>
<dbReference type="PANTHER" id="PTHR42939:SF1">
    <property type="entry name" value="ABC TRANSPORTER ATP-BINDING PROTEIN ALBC-RELATED"/>
    <property type="match status" value="1"/>
</dbReference>
<dbReference type="SUPFAM" id="SSF52540">
    <property type="entry name" value="P-loop containing nucleoside triphosphate hydrolases"/>
    <property type="match status" value="1"/>
</dbReference>
<keyword evidence="2" id="KW-0547">Nucleotide-binding</keyword>
<evidence type="ECO:0000256" key="2">
    <source>
        <dbReference type="ARBA" id="ARBA00022741"/>
    </source>
</evidence>